<evidence type="ECO:0000313" key="13">
    <source>
        <dbReference type="EMBL" id="OZM71331.1"/>
    </source>
</evidence>
<feature type="binding site" evidence="9">
    <location>
        <begin position="1117"/>
        <end position="1124"/>
    </location>
    <ligand>
        <name>ATP</name>
        <dbReference type="ChEBI" id="CHEBI:30616"/>
    </ligand>
</feature>
<dbReference type="GO" id="GO:0003677">
    <property type="term" value="F:DNA binding"/>
    <property type="evidence" value="ECO:0007669"/>
    <property type="project" value="InterPro"/>
</dbReference>
<feature type="transmembrane region" description="Helical" evidence="11">
    <location>
        <begin position="38"/>
        <end position="56"/>
    </location>
</feature>
<dbReference type="GO" id="GO:0005886">
    <property type="term" value="C:plasma membrane"/>
    <property type="evidence" value="ECO:0007669"/>
    <property type="project" value="UniProtKB-SubCell"/>
</dbReference>
<dbReference type="PROSITE" id="PS50901">
    <property type="entry name" value="FTSK"/>
    <property type="match status" value="3"/>
</dbReference>
<keyword evidence="2" id="KW-1003">Cell membrane</keyword>
<gene>
    <name evidence="13" type="ORF">CFN78_21330</name>
</gene>
<keyword evidence="4" id="KW-0677">Repeat</keyword>
<dbReference type="RefSeq" id="WP_094864634.1">
    <property type="nucleotide sequence ID" value="NZ_NKYE01000014.1"/>
</dbReference>
<feature type="transmembrane region" description="Helical" evidence="11">
    <location>
        <begin position="68"/>
        <end position="87"/>
    </location>
</feature>
<dbReference type="SMART" id="SM00382">
    <property type="entry name" value="AAA"/>
    <property type="match status" value="3"/>
</dbReference>
<dbReference type="InterPro" id="IPR027417">
    <property type="entry name" value="P-loop_NTPase"/>
</dbReference>
<dbReference type="InterPro" id="IPR023837">
    <property type="entry name" value="EccCb-like_Actinobacteria"/>
</dbReference>
<evidence type="ECO:0000256" key="1">
    <source>
        <dbReference type="ARBA" id="ARBA00004651"/>
    </source>
</evidence>
<dbReference type="InterPro" id="IPR003593">
    <property type="entry name" value="AAA+_ATPase"/>
</dbReference>
<dbReference type="PANTHER" id="PTHR22683">
    <property type="entry name" value="SPORULATION PROTEIN RELATED"/>
    <property type="match status" value="1"/>
</dbReference>
<dbReference type="Gene3D" id="3.40.50.300">
    <property type="entry name" value="P-loop containing nucleotide triphosphate hydrolases"/>
    <property type="match status" value="3"/>
</dbReference>
<dbReference type="EMBL" id="NKYE01000014">
    <property type="protein sequence ID" value="OZM71331.1"/>
    <property type="molecule type" value="Genomic_DNA"/>
</dbReference>
<evidence type="ECO:0000256" key="4">
    <source>
        <dbReference type="ARBA" id="ARBA00022737"/>
    </source>
</evidence>
<evidence type="ECO:0000256" key="11">
    <source>
        <dbReference type="SAM" id="Phobius"/>
    </source>
</evidence>
<keyword evidence="7 11" id="KW-1133">Transmembrane helix</keyword>
<dbReference type="InParanoid" id="A0A263CYZ7"/>
<evidence type="ECO:0000256" key="10">
    <source>
        <dbReference type="SAM" id="MobiDB-lite"/>
    </source>
</evidence>
<dbReference type="PANTHER" id="PTHR22683:SF1">
    <property type="entry name" value="TYPE VII SECRETION SYSTEM PROTEIN ESSC"/>
    <property type="match status" value="1"/>
</dbReference>
<evidence type="ECO:0000256" key="6">
    <source>
        <dbReference type="ARBA" id="ARBA00022840"/>
    </source>
</evidence>
<evidence type="ECO:0000256" key="5">
    <source>
        <dbReference type="ARBA" id="ARBA00022741"/>
    </source>
</evidence>
<feature type="domain" description="FtsK" evidence="12">
    <location>
        <begin position="812"/>
        <end position="1003"/>
    </location>
</feature>
<keyword evidence="6 9" id="KW-0067">ATP-binding</keyword>
<evidence type="ECO:0000256" key="3">
    <source>
        <dbReference type="ARBA" id="ARBA00022692"/>
    </source>
</evidence>
<evidence type="ECO:0000256" key="9">
    <source>
        <dbReference type="PROSITE-ProRule" id="PRU00289"/>
    </source>
</evidence>
<comment type="subcellular location">
    <subcellularLocation>
        <location evidence="1">Cell membrane</location>
        <topology evidence="1">Multi-pass membrane protein</topology>
    </subcellularLocation>
</comment>
<keyword evidence="5 9" id="KW-0547">Nucleotide-binding</keyword>
<dbReference type="NCBIfam" id="TIGR03924">
    <property type="entry name" value="T7SS_EccC_a"/>
    <property type="match status" value="1"/>
</dbReference>
<organism evidence="13 14">
    <name type="scientific">Amycolatopsis antarctica</name>
    <dbReference type="NCBI Taxonomy" id="1854586"/>
    <lineage>
        <taxon>Bacteria</taxon>
        <taxon>Bacillati</taxon>
        <taxon>Actinomycetota</taxon>
        <taxon>Actinomycetes</taxon>
        <taxon>Pseudonocardiales</taxon>
        <taxon>Pseudonocardiaceae</taxon>
        <taxon>Amycolatopsis</taxon>
    </lineage>
</organism>
<keyword evidence="3 11" id="KW-0812">Transmembrane</keyword>
<keyword evidence="8 11" id="KW-0472">Membrane</keyword>
<evidence type="ECO:0000256" key="7">
    <source>
        <dbReference type="ARBA" id="ARBA00022989"/>
    </source>
</evidence>
<accession>A0A263CYZ7</accession>
<dbReference type="GO" id="GO:0005524">
    <property type="term" value="F:ATP binding"/>
    <property type="evidence" value="ECO:0007669"/>
    <property type="project" value="UniProtKB-UniRule"/>
</dbReference>
<dbReference type="Proteomes" id="UP000242444">
    <property type="component" value="Unassembled WGS sequence"/>
</dbReference>
<feature type="binding site" evidence="9">
    <location>
        <begin position="476"/>
        <end position="483"/>
    </location>
    <ligand>
        <name>ATP</name>
        <dbReference type="ChEBI" id="CHEBI:30616"/>
    </ligand>
</feature>
<comment type="caution">
    <text evidence="13">The sequence shown here is derived from an EMBL/GenBank/DDBJ whole genome shotgun (WGS) entry which is preliminary data.</text>
</comment>
<dbReference type="Pfam" id="PF01580">
    <property type="entry name" value="FtsK_SpoIIIE"/>
    <property type="match status" value="2"/>
</dbReference>
<protein>
    <submittedName>
        <fullName evidence="13">Type VII secretion protein EccC</fullName>
    </submittedName>
</protein>
<dbReference type="InterPro" id="IPR023836">
    <property type="entry name" value="EccCa-like_Actinobacteria"/>
</dbReference>
<proteinExistence type="predicted"/>
<feature type="binding site" evidence="9">
    <location>
        <begin position="830"/>
        <end position="837"/>
    </location>
    <ligand>
        <name>ATP</name>
        <dbReference type="ChEBI" id="CHEBI:30616"/>
    </ligand>
</feature>
<reference evidence="13 14" key="1">
    <citation type="submission" date="2017-07" db="EMBL/GenBank/DDBJ databases">
        <title>Amycolatopsis antarcticus sp. nov., isolated from the surface of an Antarcticus brown macroalga.</title>
        <authorList>
            <person name="Wang J."/>
            <person name="Leiva S."/>
            <person name="Huang J."/>
            <person name="Huang Y."/>
        </authorList>
    </citation>
    <scope>NUCLEOTIDE SEQUENCE [LARGE SCALE GENOMIC DNA]</scope>
    <source>
        <strain evidence="13 14">AU-G6</strain>
    </source>
</reference>
<dbReference type="NCBIfam" id="TIGR03925">
    <property type="entry name" value="T7SS_EccC_b"/>
    <property type="match status" value="1"/>
</dbReference>
<evidence type="ECO:0000313" key="14">
    <source>
        <dbReference type="Proteomes" id="UP000242444"/>
    </source>
</evidence>
<evidence type="ECO:0000256" key="8">
    <source>
        <dbReference type="ARBA" id="ARBA00023136"/>
    </source>
</evidence>
<evidence type="ECO:0000259" key="12">
    <source>
        <dbReference type="PROSITE" id="PS50901"/>
    </source>
</evidence>
<sequence length="1319" mass="142853">MSTVVVQRPTRRPSPEMPSGELILESPPEIPAPGGKQWTQALTFLPMLAMMAAMMIMFSGSMAGSLRYVVFGLFGVAMLGMVVMGFVNSGGPNKREMGNARRLYLRGMAQQRVRLLRNVHKQRDAMVYLHPEPTALPSLAGSYRLWERRPSDPDFAVTRIGTGPQSPTTVLVPPEAKPLEQLEPLSAVALRRFLSTYSAIPHLPLAVALTGFARIHLRGERTRTVALVRSMIAQLGTLHAPDDIRVAVCAGREELPEWDWLKWLPHALHAEKSDAVGPLRLVAPTITGIEAMLDDLLSTRPRFNPETRRESGTHLVVVLDGGELAGSDHLLAGQGVDGVSIVDMTTTPPRSLDRSALILDIGPEGALSTVGYEGHTELGTADELDEVTAEALARQLAPFRLTGARGEQALSNDLGLAELLDLGDPYAFDPVSTWVQRPNRDRLRVMFGIHEDGRPIEVDLKESAQDGMGPHGLLIGATGSGKSELLRTLVLSLAITHPPNSLNFTLIDFKGGATFTRLDTLPHTSAVITNLADELPLVDRMTDALNGELIRRQELLRAAGNYSSLRDYERARAAGAPLAEVPTLLVICDEFSELLSAKPDFIDTFVQIGRVGRSLGVHLLLASQRLEEGRLRGLDTHLSYRIGLRTFSVMDSRTVLGVNDAFELPRAPGHGFLKFSTEPMERFRSAYVSGVYRRSDGSAGPAAGGARPEVLGYSTAYAPAVSALEPAVPEPEEDEETVGESLLDVLVDRLAGKGTPAHQVWLPPLAEPPTLDGLLGAPVPDEVRGLRAPGDALAGRLRAVIGVVDRPFEQRRDPLEFDLSAGGGHAVVMGGPRSGKSTALRTLVTSLACTHTPAEVQFYCLDFGGGSLAVLRGLPHVGGVANRQNTGAVRRTVAQVASVLAERERRFAARDVDGIAAYREAKARGEFPEDSYGDVFLVVDGWQTLRKEFEDVEETVCDIAARGLAYGVHVVAACARFFELRPAVRDLFGSKAELRLGDPIDTMIDRVGALNVPESAPGRGLATSKHQMLLAVPRADGRESGTELHAATTALVEDIAGAWPGEHAPRVRLLPNTLPYEELPPRDDDEPGMRLTVGIAEQDLRPVRLDFTANPHFLLLGDAQAGKTGFLRVLARRITESYTPSQARILLVDHRRGLLGDVGPDHLLGYGTDAVSTRKLMEEAARGMAERLPGNTITPDQLRKRNWWSGPELFVLVDDYDLVATPMDNPFTPLLDYLPQGRDIGLHVVLTRRTGGAGRGLFETFMSRVRDVGSPGLLLSGDKDEGPLIGGLKPEPLPPGRGRLVSRGETPRLIQLGWLPPAE</sequence>
<evidence type="ECO:0000256" key="2">
    <source>
        <dbReference type="ARBA" id="ARBA00022475"/>
    </source>
</evidence>
<dbReference type="InterPro" id="IPR002543">
    <property type="entry name" value="FtsK_dom"/>
</dbReference>
<name>A0A263CYZ7_9PSEU</name>
<dbReference type="OrthoDB" id="9807790at2"/>
<dbReference type="SUPFAM" id="SSF52540">
    <property type="entry name" value="P-loop containing nucleoside triphosphate hydrolases"/>
    <property type="match status" value="3"/>
</dbReference>
<feature type="region of interest" description="Disordered" evidence="10">
    <location>
        <begin position="1"/>
        <end position="22"/>
    </location>
</feature>
<feature type="domain" description="FtsK" evidence="12">
    <location>
        <begin position="453"/>
        <end position="653"/>
    </location>
</feature>
<dbReference type="InterPro" id="IPR050206">
    <property type="entry name" value="FtsK/SpoIIIE/SftA"/>
</dbReference>
<keyword evidence="14" id="KW-1185">Reference proteome</keyword>
<feature type="domain" description="FtsK" evidence="12">
    <location>
        <begin position="1100"/>
        <end position="1284"/>
    </location>
</feature>
<dbReference type="FunCoup" id="A0A263CYZ7">
    <property type="interactions" value="1"/>
</dbReference>